<comment type="cofactor">
    <cofactor evidence="1 5">
        <name>FAD</name>
        <dbReference type="ChEBI" id="CHEBI:57692"/>
    </cofactor>
</comment>
<keyword evidence="9" id="KW-1185">Reference proteome</keyword>
<evidence type="ECO:0000313" key="9">
    <source>
        <dbReference type="Proteomes" id="UP001153321"/>
    </source>
</evidence>
<dbReference type="Pfam" id="PF00732">
    <property type="entry name" value="GMC_oxred_N"/>
    <property type="match status" value="1"/>
</dbReference>
<evidence type="ECO:0000259" key="6">
    <source>
        <dbReference type="Pfam" id="PF00732"/>
    </source>
</evidence>
<dbReference type="EMBL" id="LR824558">
    <property type="protein sequence ID" value="CAH1642386.1"/>
    <property type="molecule type" value="Genomic_DNA"/>
</dbReference>
<keyword evidence="3" id="KW-0285">Flavoprotein</keyword>
<dbReference type="PIRSF" id="PIRSF000137">
    <property type="entry name" value="Alcohol_oxidase"/>
    <property type="match status" value="1"/>
</dbReference>
<dbReference type="SUPFAM" id="SSF51905">
    <property type="entry name" value="FAD/NAD(P)-binding domain"/>
    <property type="match status" value="1"/>
</dbReference>
<evidence type="ECO:0000256" key="1">
    <source>
        <dbReference type="ARBA" id="ARBA00001974"/>
    </source>
</evidence>
<accession>A0A9P0I906</accession>
<dbReference type="InterPro" id="IPR000172">
    <property type="entry name" value="GMC_OxRdtase_N"/>
</dbReference>
<evidence type="ECO:0000259" key="7">
    <source>
        <dbReference type="Pfam" id="PF05199"/>
    </source>
</evidence>
<protein>
    <submittedName>
        <fullName evidence="8">Uncharacterized protein</fullName>
    </submittedName>
</protein>
<reference evidence="8" key="1">
    <citation type="submission" date="2022-02" db="EMBL/GenBank/DDBJ databases">
        <authorList>
            <person name="King R."/>
        </authorList>
    </citation>
    <scope>NUCLEOTIDE SEQUENCE</scope>
</reference>
<dbReference type="GO" id="GO:0050660">
    <property type="term" value="F:flavin adenine dinucleotide binding"/>
    <property type="evidence" value="ECO:0007669"/>
    <property type="project" value="InterPro"/>
</dbReference>
<dbReference type="InterPro" id="IPR007867">
    <property type="entry name" value="GMC_OxRtase_C"/>
</dbReference>
<evidence type="ECO:0000256" key="4">
    <source>
        <dbReference type="ARBA" id="ARBA00022827"/>
    </source>
</evidence>
<feature type="domain" description="Glucose-methanol-choline oxidoreductase C-terminal" evidence="7">
    <location>
        <begin position="433"/>
        <end position="568"/>
    </location>
</feature>
<keyword evidence="4 5" id="KW-0274">FAD</keyword>
<gene>
    <name evidence="8" type="ORF">SPLIT_LOCUS7742</name>
</gene>
<feature type="domain" description="Glucose-methanol-choline oxidoreductase N-terminal" evidence="6">
    <location>
        <begin position="42"/>
        <end position="337"/>
    </location>
</feature>
<evidence type="ECO:0000313" key="8">
    <source>
        <dbReference type="EMBL" id="CAH1642386.1"/>
    </source>
</evidence>
<evidence type="ECO:0000256" key="3">
    <source>
        <dbReference type="ARBA" id="ARBA00022630"/>
    </source>
</evidence>
<dbReference type="SUPFAM" id="SSF54373">
    <property type="entry name" value="FAD-linked reductases, C-terminal domain"/>
    <property type="match status" value="1"/>
</dbReference>
<proteinExistence type="inferred from homology"/>
<dbReference type="Gene3D" id="3.50.50.60">
    <property type="entry name" value="FAD/NAD(P)-binding domain"/>
    <property type="match status" value="1"/>
</dbReference>
<dbReference type="InterPro" id="IPR012132">
    <property type="entry name" value="GMC_OxRdtase"/>
</dbReference>
<sequence length="580" mass="64550">MGASTSTELIQIAQIPFALLAITGLDGILWPTQTLLKDDAIYDYIVVGAGSAGCVVARRLAEDGNNSVLVLEAGDDPPITAMIAGVFDLLPGSYVDYNYTSTRDEYAARSQNNYTMITAGKMLGGSDSLNHFIHTRGTEYDYNCWAKMTNDDSWRYENVLPYFKKSERVDDPEILQAYGEYHGINGPMGITRQLENDTVSDLLKAFAEAGNPSVLDLNANVYIGYTQPQYMFADRKRQTPAYTYLKPIKDYSNLHVSKNTRVTKIIFEGKVAVGVEAMYKGKTYRFRAAKEVIVCAGVYNTPQLLMLSGIGHRKHLKSFNIDLIQDLPVGDNLVDQVAVTIVHKLKKYPIPIPAIPSDLTKIPFPILIGSAALNKTKQIPEYQTFNIFLAHDLPYLTIACAQVFGLRNEICDRWQKQVESRDSLYTILTILQPKSRGRVRLASSNPYDDPIITTGFFDKDEDLMNMLKYVKDFISVGETEYFREIGAGVVGLDLEECADKEAGSDEFWICYVLNHASSPYHQTSTCPMGRVVDSQLLVNGVEKLRVVDASVMPRIPRAAPNAAVIMLAEKASDMIKNANQ</sequence>
<name>A0A9P0I906_SPOLI</name>
<dbReference type="InterPro" id="IPR036188">
    <property type="entry name" value="FAD/NAD-bd_sf"/>
</dbReference>
<dbReference type="GO" id="GO:0016614">
    <property type="term" value="F:oxidoreductase activity, acting on CH-OH group of donors"/>
    <property type="evidence" value="ECO:0007669"/>
    <property type="project" value="InterPro"/>
</dbReference>
<evidence type="ECO:0000256" key="2">
    <source>
        <dbReference type="ARBA" id="ARBA00010790"/>
    </source>
</evidence>
<dbReference type="PANTHER" id="PTHR11552:SF147">
    <property type="entry name" value="CHOLINE DEHYDROGENASE, MITOCHONDRIAL"/>
    <property type="match status" value="1"/>
</dbReference>
<dbReference type="Gene3D" id="3.30.560.10">
    <property type="entry name" value="Glucose Oxidase, domain 3"/>
    <property type="match status" value="1"/>
</dbReference>
<comment type="similarity">
    <text evidence="2">Belongs to the GMC oxidoreductase family.</text>
</comment>
<feature type="binding site" evidence="5">
    <location>
        <position position="262"/>
    </location>
    <ligand>
        <name>FAD</name>
        <dbReference type="ChEBI" id="CHEBI:57692"/>
    </ligand>
</feature>
<organism evidence="8 9">
    <name type="scientific">Spodoptera littoralis</name>
    <name type="common">Egyptian cotton leafworm</name>
    <dbReference type="NCBI Taxonomy" id="7109"/>
    <lineage>
        <taxon>Eukaryota</taxon>
        <taxon>Metazoa</taxon>
        <taxon>Ecdysozoa</taxon>
        <taxon>Arthropoda</taxon>
        <taxon>Hexapoda</taxon>
        <taxon>Insecta</taxon>
        <taxon>Pterygota</taxon>
        <taxon>Neoptera</taxon>
        <taxon>Endopterygota</taxon>
        <taxon>Lepidoptera</taxon>
        <taxon>Glossata</taxon>
        <taxon>Ditrysia</taxon>
        <taxon>Noctuoidea</taxon>
        <taxon>Noctuidae</taxon>
        <taxon>Amphipyrinae</taxon>
        <taxon>Spodoptera</taxon>
    </lineage>
</organism>
<dbReference type="AlphaFoldDB" id="A0A9P0I906"/>
<dbReference type="Proteomes" id="UP001153321">
    <property type="component" value="Chromosome 27"/>
</dbReference>
<dbReference type="Pfam" id="PF05199">
    <property type="entry name" value="GMC_oxred_C"/>
    <property type="match status" value="1"/>
</dbReference>
<evidence type="ECO:0000256" key="5">
    <source>
        <dbReference type="PIRSR" id="PIRSR000137-2"/>
    </source>
</evidence>
<dbReference type="PANTHER" id="PTHR11552">
    <property type="entry name" value="GLUCOSE-METHANOL-CHOLINE GMC OXIDOREDUCTASE"/>
    <property type="match status" value="1"/>
</dbReference>